<evidence type="ECO:0000256" key="3">
    <source>
        <dbReference type="ARBA" id="ARBA00023082"/>
    </source>
</evidence>
<feature type="compositionally biased region" description="Low complexity" evidence="6">
    <location>
        <begin position="29"/>
        <end position="50"/>
    </location>
</feature>
<dbReference type="InterPro" id="IPR036388">
    <property type="entry name" value="WH-like_DNA-bd_sf"/>
</dbReference>
<dbReference type="EMBL" id="JBHSQW010000006">
    <property type="protein sequence ID" value="MFC5993061.1"/>
    <property type="molecule type" value="Genomic_DNA"/>
</dbReference>
<evidence type="ECO:0000256" key="2">
    <source>
        <dbReference type="ARBA" id="ARBA00023015"/>
    </source>
</evidence>
<dbReference type="Pfam" id="PF08281">
    <property type="entry name" value="Sigma70_r4_2"/>
    <property type="match status" value="1"/>
</dbReference>
<keyword evidence="4" id="KW-0238">DNA-binding</keyword>
<dbReference type="Proteomes" id="UP001596302">
    <property type="component" value="Unassembled WGS sequence"/>
</dbReference>
<evidence type="ECO:0000313" key="9">
    <source>
        <dbReference type="EMBL" id="MFC5993061.1"/>
    </source>
</evidence>
<dbReference type="Gene3D" id="1.10.1740.10">
    <property type="match status" value="1"/>
</dbReference>
<comment type="similarity">
    <text evidence="1">Belongs to the sigma-70 factor family. ECF subfamily.</text>
</comment>
<feature type="domain" description="RNA polymerase sigma factor 70 region 4 type 2" evidence="8">
    <location>
        <begin position="215"/>
        <end position="263"/>
    </location>
</feature>
<feature type="domain" description="RNA polymerase sigma-70 region 2" evidence="7">
    <location>
        <begin position="129"/>
        <end position="191"/>
    </location>
</feature>
<dbReference type="PANTHER" id="PTHR43133:SF50">
    <property type="entry name" value="ECF RNA POLYMERASE SIGMA FACTOR SIGM"/>
    <property type="match status" value="1"/>
</dbReference>
<evidence type="ECO:0000256" key="6">
    <source>
        <dbReference type="SAM" id="MobiDB-lite"/>
    </source>
</evidence>
<dbReference type="Gene3D" id="1.10.10.10">
    <property type="entry name" value="Winged helix-like DNA-binding domain superfamily/Winged helix DNA-binding domain"/>
    <property type="match status" value="1"/>
</dbReference>
<feature type="compositionally biased region" description="Basic and acidic residues" evidence="6">
    <location>
        <begin position="7"/>
        <end position="19"/>
    </location>
</feature>
<keyword evidence="10" id="KW-1185">Reference proteome</keyword>
<name>A0ABW1IX60_9PSEU</name>
<dbReference type="Pfam" id="PF04542">
    <property type="entry name" value="Sigma70_r2"/>
    <property type="match status" value="1"/>
</dbReference>
<dbReference type="SUPFAM" id="SSF88659">
    <property type="entry name" value="Sigma3 and sigma4 domains of RNA polymerase sigma factors"/>
    <property type="match status" value="1"/>
</dbReference>
<evidence type="ECO:0000256" key="5">
    <source>
        <dbReference type="ARBA" id="ARBA00023163"/>
    </source>
</evidence>
<dbReference type="SUPFAM" id="SSF88946">
    <property type="entry name" value="Sigma2 domain of RNA polymerase sigma factors"/>
    <property type="match status" value="1"/>
</dbReference>
<dbReference type="InterPro" id="IPR013324">
    <property type="entry name" value="RNA_pol_sigma_r3/r4-like"/>
</dbReference>
<accession>A0ABW1IX60</accession>
<feature type="compositionally biased region" description="Basic and acidic residues" evidence="6">
    <location>
        <begin position="64"/>
        <end position="80"/>
    </location>
</feature>
<evidence type="ECO:0000313" key="10">
    <source>
        <dbReference type="Proteomes" id="UP001596302"/>
    </source>
</evidence>
<dbReference type="InterPro" id="IPR039425">
    <property type="entry name" value="RNA_pol_sigma-70-like"/>
</dbReference>
<dbReference type="InterPro" id="IPR007627">
    <property type="entry name" value="RNA_pol_sigma70_r2"/>
</dbReference>
<dbReference type="PANTHER" id="PTHR43133">
    <property type="entry name" value="RNA POLYMERASE ECF-TYPE SIGMA FACTO"/>
    <property type="match status" value="1"/>
</dbReference>
<evidence type="ECO:0000259" key="8">
    <source>
        <dbReference type="Pfam" id="PF08281"/>
    </source>
</evidence>
<dbReference type="InterPro" id="IPR013325">
    <property type="entry name" value="RNA_pol_sigma_r2"/>
</dbReference>
<proteinExistence type="inferred from homology"/>
<sequence length="288" mass="30138">MSALAQHRAESGDQERTGVDEAGAAETVDPGSAEPAAEAADAGSAEPAAETVDPGSAEPAAEAADARSEAEKSGTARPEPDAAANPRESDPTGSGTEAEADPDGPVPPGQGDPTAAEVALRADFGAHLEANYQRLVAQLYAITLDSGGAHEAVQDAYSQAWRSWEQVGRSADPTAWVRRVAVRSTMRNWRSILARIGIGRVRAADTGAADPRTAALLGALRRLSPAERRSLVLFHMVGVPMTEIAALERVSPGTVQARLSRARLVAAEGLAEVLPFEFTPYDDEDNRD</sequence>
<gene>
    <name evidence="9" type="ORF">ACFQE5_02425</name>
</gene>
<evidence type="ECO:0000259" key="7">
    <source>
        <dbReference type="Pfam" id="PF04542"/>
    </source>
</evidence>
<keyword evidence="3" id="KW-0731">Sigma factor</keyword>
<dbReference type="InterPro" id="IPR013249">
    <property type="entry name" value="RNA_pol_sigma70_r4_t2"/>
</dbReference>
<protein>
    <submittedName>
        <fullName evidence="9">RNA polymerase sigma factor</fullName>
    </submittedName>
</protein>
<evidence type="ECO:0000256" key="4">
    <source>
        <dbReference type="ARBA" id="ARBA00023125"/>
    </source>
</evidence>
<reference evidence="10" key="1">
    <citation type="journal article" date="2019" name="Int. J. Syst. Evol. Microbiol.">
        <title>The Global Catalogue of Microorganisms (GCM) 10K type strain sequencing project: providing services to taxonomists for standard genome sequencing and annotation.</title>
        <authorList>
            <consortium name="The Broad Institute Genomics Platform"/>
            <consortium name="The Broad Institute Genome Sequencing Center for Infectious Disease"/>
            <person name="Wu L."/>
            <person name="Ma J."/>
        </authorList>
    </citation>
    <scope>NUCLEOTIDE SEQUENCE [LARGE SCALE GENOMIC DNA]</scope>
    <source>
        <strain evidence="10">CCM 8391</strain>
    </source>
</reference>
<dbReference type="RefSeq" id="WP_379582248.1">
    <property type="nucleotide sequence ID" value="NZ_JBHSQW010000006.1"/>
</dbReference>
<feature type="region of interest" description="Disordered" evidence="6">
    <location>
        <begin position="1"/>
        <end position="114"/>
    </location>
</feature>
<comment type="caution">
    <text evidence="9">The sequence shown here is derived from an EMBL/GenBank/DDBJ whole genome shotgun (WGS) entry which is preliminary data.</text>
</comment>
<keyword evidence="2" id="KW-0805">Transcription regulation</keyword>
<evidence type="ECO:0000256" key="1">
    <source>
        <dbReference type="ARBA" id="ARBA00010641"/>
    </source>
</evidence>
<keyword evidence="5" id="KW-0804">Transcription</keyword>
<organism evidence="9 10">
    <name type="scientific">Pseudonocardia hispaniensis</name>
    <dbReference type="NCBI Taxonomy" id="904933"/>
    <lineage>
        <taxon>Bacteria</taxon>
        <taxon>Bacillati</taxon>
        <taxon>Actinomycetota</taxon>
        <taxon>Actinomycetes</taxon>
        <taxon>Pseudonocardiales</taxon>
        <taxon>Pseudonocardiaceae</taxon>
        <taxon>Pseudonocardia</taxon>
    </lineage>
</organism>